<dbReference type="EMBL" id="AK041358">
    <property type="protein sequence ID" value="BAC30917.1"/>
    <property type="molecule type" value="mRNA"/>
</dbReference>
<protein>
    <submittedName>
        <fullName evidence="2">Uncharacterized protein</fullName>
    </submittedName>
</protein>
<dbReference type="AGR" id="MGI:1889850"/>
<dbReference type="AlphaFoldDB" id="Q8BYB2"/>
<gene>
    <name evidence="3" type="primary">Gsdme</name>
    <name evidence="3" type="synonym">Dfna5</name>
    <name evidence="3" type="synonym">Dfna5h</name>
</gene>
<reference evidence="2" key="3">
    <citation type="journal article" date="2000" name="Genome Res.">
        <title>RIKEN integrated sequence analysis (RISA) system--384-format sequencing pipeline with 384 multicapillary sequencer.</title>
        <authorList>
            <person name="Shibata K."/>
            <person name="Itoh M."/>
            <person name="Aizawa K."/>
            <person name="Nagaoka S."/>
            <person name="Sasaki N."/>
            <person name="Carninci P."/>
            <person name="Konno H."/>
            <person name="Akiyama J."/>
            <person name="Nishi K."/>
            <person name="Kitsunai T."/>
            <person name="Tashiro H."/>
            <person name="Itoh M."/>
            <person name="Sumi N."/>
            <person name="Ishii Y."/>
            <person name="Nakamura S."/>
            <person name="Hazama M."/>
            <person name="Nishine T."/>
            <person name="Harada A."/>
            <person name="Yamamoto R."/>
            <person name="Matsumoto H."/>
            <person name="Sakaguchi S."/>
            <person name="Ikegami T."/>
            <person name="Kashiwagi K."/>
            <person name="Fujiwake S."/>
            <person name="Inoue K."/>
            <person name="Togawa Y."/>
            <person name="Izawa M."/>
            <person name="Ohara E."/>
            <person name="Watahiki M."/>
            <person name="Yoneda Y."/>
            <person name="Ishikawa T."/>
            <person name="Ozawa K."/>
            <person name="Tanaka T."/>
            <person name="Matsuura S."/>
            <person name="Kawai J."/>
            <person name="Okazaki Y."/>
            <person name="Muramatsu M."/>
            <person name="Inoue Y."/>
            <person name="Kira A."/>
            <person name="Hayashizaki Y."/>
        </authorList>
    </citation>
    <scope>NUCLEOTIDE SEQUENCE</scope>
    <source>
        <strain evidence="2">C57BL/6J</strain>
        <tissue evidence="2">Thymus</tissue>
    </source>
</reference>
<dbReference type="MGI" id="MGI:1889850">
    <property type="gene designation" value="Gsdme"/>
</dbReference>
<reference evidence="2" key="8">
    <citation type="journal article" date="2005" name="Science">
        <title>Antisense Transcription in the Mammalian Transcriptome.</title>
        <authorList>
            <consortium name="RIKEN Genome Exploration Research Group and Genome Science Group (Genome Network Project Core Group) and the FANTOM Consortium"/>
        </authorList>
    </citation>
    <scope>NUCLEOTIDE SEQUENCE</scope>
    <source>
        <strain evidence="2">C57BL/6J</strain>
        <tissue evidence="2">Thymus</tissue>
    </source>
</reference>
<feature type="compositionally biased region" description="Low complexity" evidence="1">
    <location>
        <begin position="17"/>
        <end position="27"/>
    </location>
</feature>
<feature type="region of interest" description="Disordered" evidence="1">
    <location>
        <begin position="1"/>
        <end position="85"/>
    </location>
</feature>
<reference evidence="2" key="7">
    <citation type="journal article" date="2005" name="Science">
        <title>The Transcriptional Landscape of the Mammalian Genome.</title>
        <authorList>
            <consortium name="The FANTOM Consortium"/>
            <consortium name="Riken Genome Exploration Research Group and Genome Science Group (Genome Network Project Core Group)"/>
        </authorList>
    </citation>
    <scope>NUCLEOTIDE SEQUENCE</scope>
    <source>
        <strain evidence="2">C57BL/6J</strain>
        <tissue evidence="2">Thymus</tissue>
    </source>
</reference>
<evidence type="ECO:0000256" key="1">
    <source>
        <dbReference type="SAM" id="MobiDB-lite"/>
    </source>
</evidence>
<organism evidence="2">
    <name type="scientific">Mus musculus</name>
    <name type="common">Mouse</name>
    <dbReference type="NCBI Taxonomy" id="10090"/>
    <lineage>
        <taxon>Eukaryota</taxon>
        <taxon>Metazoa</taxon>
        <taxon>Chordata</taxon>
        <taxon>Craniata</taxon>
        <taxon>Vertebrata</taxon>
        <taxon>Euteleostomi</taxon>
        <taxon>Mammalia</taxon>
        <taxon>Eutheria</taxon>
        <taxon>Euarchontoglires</taxon>
        <taxon>Glires</taxon>
        <taxon>Rodentia</taxon>
        <taxon>Myomorpha</taxon>
        <taxon>Muroidea</taxon>
        <taxon>Muridae</taxon>
        <taxon>Murinae</taxon>
        <taxon>Mus</taxon>
        <taxon>Mus</taxon>
    </lineage>
</organism>
<evidence type="ECO:0000313" key="3">
    <source>
        <dbReference type="MGI" id="MGI:1889850"/>
    </source>
</evidence>
<reference evidence="2" key="6">
    <citation type="journal article" date="2002" name="Nature">
        <title>Analysis of the mouse transcriptome based on functional annotation of 60,770 full-length cDNAs.</title>
        <authorList>
            <consortium name="The FANTOM Consortium and the RIKEN Genome Exploration Research Group Phase I and II Team"/>
        </authorList>
    </citation>
    <scope>NUCLEOTIDE SEQUENCE</scope>
    <source>
        <strain evidence="2">C57BL/6J</strain>
        <tissue evidence="2">Thymus</tissue>
    </source>
</reference>
<reference evidence="2" key="1">
    <citation type="journal article" date="1999" name="Methods Enzymol.">
        <title>High-efficiency full-length cDNA cloning.</title>
        <authorList>
            <person name="Carninci P."/>
            <person name="Hayashizaki Y."/>
        </authorList>
    </citation>
    <scope>NUCLEOTIDE SEQUENCE</scope>
    <source>
        <strain evidence="2">C57BL/6J</strain>
        <tissue evidence="2">Thymus</tissue>
    </source>
</reference>
<accession>Q8BYB2</accession>
<evidence type="ECO:0000313" key="2">
    <source>
        <dbReference type="EMBL" id="BAC30917.1"/>
    </source>
</evidence>
<reference evidence="2" key="5">
    <citation type="submission" date="2001-07" db="EMBL/GenBank/DDBJ databases">
        <authorList>
            <person name="Adachi J."/>
            <person name="Aizawa K."/>
            <person name="Akimura T."/>
            <person name="Arakawa T."/>
            <person name="Bono H."/>
            <person name="Carninci P."/>
            <person name="Fukuda S."/>
            <person name="Furuno M."/>
            <person name="Hanagaki T."/>
            <person name="Hara A."/>
            <person name="Hashizume W."/>
            <person name="Hayashida K."/>
            <person name="Hayatsu N."/>
            <person name="Hiramoto K."/>
            <person name="Hiraoka T."/>
            <person name="Hirozane T."/>
            <person name="Hori F."/>
            <person name="Imotani K."/>
            <person name="Ishii Y."/>
            <person name="Itoh M."/>
            <person name="Kagawa I."/>
            <person name="Kasukawa T."/>
            <person name="Katoh H."/>
            <person name="Kawai J."/>
            <person name="Kojima Y."/>
            <person name="Kondo S."/>
            <person name="Konno H."/>
            <person name="Kouda M."/>
            <person name="Koya S."/>
            <person name="Kurihara C."/>
            <person name="Matsuyama T."/>
            <person name="Miyazaki A."/>
            <person name="Murata M."/>
            <person name="Nakamura M."/>
            <person name="Nishi K."/>
            <person name="Nomura K."/>
            <person name="Numazaki R."/>
            <person name="Ohno M."/>
            <person name="Ohsato N."/>
            <person name="Okazaki Y."/>
            <person name="Saito R."/>
            <person name="Saitoh H."/>
            <person name="Sakai C."/>
            <person name="Sakai K."/>
            <person name="Sakazume N."/>
            <person name="Sano H."/>
            <person name="Sasaki D."/>
            <person name="Shibata K."/>
            <person name="Shinagawa A."/>
            <person name="Shiraki T."/>
            <person name="Sogabe Y."/>
            <person name="Tagami M."/>
            <person name="Tagawa A."/>
            <person name="Takahashi F."/>
            <person name="Takaku-Akahira S."/>
            <person name="Takeda Y."/>
            <person name="Tanaka T."/>
            <person name="Tomaru A."/>
            <person name="Toya T."/>
            <person name="Yasunishi A."/>
            <person name="Muramatsu M."/>
            <person name="Hayashizaki Y."/>
        </authorList>
    </citation>
    <scope>NUCLEOTIDE SEQUENCE</scope>
    <source>
        <strain evidence="2">C57BL/6J</strain>
        <tissue evidence="2">Thymus</tissue>
    </source>
</reference>
<reference evidence="2" key="2">
    <citation type="journal article" date="2000" name="Genome Res.">
        <title>Normalization and subtraction of cap-trapper-selected cDNAs to prepare full-length cDNA libraries for rapid discovery of new genes.</title>
        <authorList>
            <person name="Carninci P."/>
            <person name="Shibata Y."/>
            <person name="Hayatsu N."/>
            <person name="Sugahara Y."/>
            <person name="Shibata K."/>
            <person name="Itoh M."/>
            <person name="Konno H."/>
            <person name="Okazaki Y."/>
            <person name="Muramatsu M."/>
            <person name="Hayashizaki Y."/>
        </authorList>
    </citation>
    <scope>NUCLEOTIDE SEQUENCE</scope>
    <source>
        <strain evidence="2">C57BL/6J</strain>
        <tissue evidence="2">Thymus</tissue>
    </source>
</reference>
<proteinExistence type="evidence at transcript level"/>
<feature type="non-terminal residue" evidence="2">
    <location>
        <position position="1"/>
    </location>
</feature>
<reference evidence="2" key="4">
    <citation type="journal article" date="2001" name="Nature">
        <title>Functional annotation of a full-length mouse cDNA collection.</title>
        <authorList>
            <consortium name="The RIKEN Genome Exploration Research Group Phase II Team and the FANTOM Consortium"/>
        </authorList>
    </citation>
    <scope>NUCLEOTIDE SEQUENCE</scope>
    <source>
        <strain evidence="2">C57BL/6J</strain>
        <tissue evidence="2">Thymus</tissue>
    </source>
</reference>
<sequence length="148" mass="15627">ESLVLPGSPTPASAFNSAARSPSSRVQPRPRRHPLACGPAEASRGRTEQRSRPSLLFSVGVRERARARERTERAGRRGGARVSGGGRELRVPLGLLFPPPALCPGLGQIVGSPLPRKIPLHLPEAGDWGSDLLFSPHLPVGAAAPSYP</sequence>
<feature type="compositionally biased region" description="Basic and acidic residues" evidence="1">
    <location>
        <begin position="61"/>
        <end position="75"/>
    </location>
</feature>
<name>Q8BYB2_MOUSE</name>